<dbReference type="Pfam" id="PF06541">
    <property type="entry name" value="ABC_trans_CmpB"/>
    <property type="match status" value="1"/>
</dbReference>
<dbReference type="InterPro" id="IPR010540">
    <property type="entry name" value="CmpB_TMEM229"/>
</dbReference>
<feature type="transmembrane region" description="Helical" evidence="2">
    <location>
        <begin position="54"/>
        <end position="76"/>
    </location>
</feature>
<name>A0A087DDJ6_9BIFI</name>
<dbReference type="RefSeq" id="WP_033516787.1">
    <property type="nucleotide sequence ID" value="NZ_CAUPKV010000011.1"/>
</dbReference>
<dbReference type="AlphaFoldDB" id="A0A087DDJ6"/>
<accession>A0A087DDJ6</accession>
<dbReference type="STRING" id="158787.BSCA_0084"/>
<organism evidence="3 4">
    <name type="scientific">Bifidobacterium scardovii</name>
    <dbReference type="NCBI Taxonomy" id="158787"/>
    <lineage>
        <taxon>Bacteria</taxon>
        <taxon>Bacillati</taxon>
        <taxon>Actinomycetota</taxon>
        <taxon>Actinomycetes</taxon>
        <taxon>Bifidobacteriales</taxon>
        <taxon>Bifidobacteriaceae</taxon>
        <taxon>Bifidobacterium</taxon>
    </lineage>
</organism>
<comment type="caution">
    <text evidence="3">The sequence shown here is derived from an EMBL/GenBank/DDBJ whole genome shotgun (WGS) entry which is preliminary data.</text>
</comment>
<proteinExistence type="predicted"/>
<evidence type="ECO:0000313" key="3">
    <source>
        <dbReference type="EMBL" id="KFI93596.1"/>
    </source>
</evidence>
<evidence type="ECO:0000256" key="2">
    <source>
        <dbReference type="SAM" id="Phobius"/>
    </source>
</evidence>
<feature type="transmembrane region" description="Helical" evidence="2">
    <location>
        <begin position="363"/>
        <end position="386"/>
    </location>
</feature>
<feature type="transmembrane region" description="Helical" evidence="2">
    <location>
        <begin position="221"/>
        <end position="242"/>
    </location>
</feature>
<keyword evidence="2" id="KW-0812">Transmembrane</keyword>
<feature type="transmembrane region" description="Helical" evidence="2">
    <location>
        <begin position="329"/>
        <end position="351"/>
    </location>
</feature>
<evidence type="ECO:0000313" key="4">
    <source>
        <dbReference type="Proteomes" id="UP000029033"/>
    </source>
</evidence>
<dbReference type="Proteomes" id="UP000029033">
    <property type="component" value="Unassembled WGS sequence"/>
</dbReference>
<dbReference type="eggNOG" id="COG4905">
    <property type="taxonomic scope" value="Bacteria"/>
</dbReference>
<feature type="transmembrane region" description="Helical" evidence="2">
    <location>
        <begin position="281"/>
        <end position="309"/>
    </location>
</feature>
<feature type="transmembrane region" description="Helical" evidence="2">
    <location>
        <begin position="130"/>
        <end position="149"/>
    </location>
</feature>
<feature type="compositionally biased region" description="Basic and acidic residues" evidence="1">
    <location>
        <begin position="7"/>
        <end position="19"/>
    </location>
</feature>
<gene>
    <name evidence="3" type="ORF">BSCA_0084</name>
</gene>
<feature type="transmembrane region" description="Helical" evidence="2">
    <location>
        <begin position="155"/>
        <end position="176"/>
    </location>
</feature>
<feature type="transmembrane region" description="Helical" evidence="2">
    <location>
        <begin position="254"/>
        <end position="274"/>
    </location>
</feature>
<evidence type="ECO:0000256" key="1">
    <source>
        <dbReference type="SAM" id="MobiDB-lite"/>
    </source>
</evidence>
<keyword evidence="2" id="KW-1133">Transmembrane helix</keyword>
<dbReference type="GeneID" id="85164777"/>
<dbReference type="OrthoDB" id="9789229at2"/>
<reference evidence="3 4" key="1">
    <citation type="submission" date="2014-03" db="EMBL/GenBank/DDBJ databases">
        <title>Genomics of Bifidobacteria.</title>
        <authorList>
            <person name="Ventura M."/>
            <person name="Milani C."/>
            <person name="Lugli G.A."/>
        </authorList>
    </citation>
    <scope>NUCLEOTIDE SEQUENCE [LARGE SCALE GENOMIC DNA]</scope>
    <source>
        <strain evidence="3 4">LMG 21589</strain>
    </source>
</reference>
<protein>
    <submittedName>
        <fullName evidence="3">Membrane protein</fullName>
    </submittedName>
</protein>
<feature type="transmembrane region" description="Helical" evidence="2">
    <location>
        <begin position="96"/>
        <end position="118"/>
    </location>
</feature>
<keyword evidence="4" id="KW-1185">Reference proteome</keyword>
<feature type="region of interest" description="Disordered" evidence="1">
    <location>
        <begin position="1"/>
        <end position="40"/>
    </location>
</feature>
<dbReference type="EMBL" id="JGZO01000012">
    <property type="protein sequence ID" value="KFI93596.1"/>
    <property type="molecule type" value="Genomic_DNA"/>
</dbReference>
<sequence>MTEETEETRKPIDTAEHKSAASAEPASAEPVPGDTNGDGVVDIDDKRLPLVTRIYGIILLVQGLLTIPMIVIAFTYAIRALIVGDAALDKAGLTTIISWTSAMLSSVTTVVLMVFGGLLSFNRRKHAARWTYVLIPMTIAEGLFVVMLDGIGLNLLAPIVQIVILITLSVTVDPALREERRLKTALWHMDNRTAYEKALAKGMPGRDLSGKGYISLDFFNIFWLFVVGCVFGLVIETIYHLAMYGEWQDRAGLLWGPFSPIYGFGAVLLTVLLNRLWRANWLLIFCSSAVIGGTFEYLTSWFMEVAFSIKAWDYTGQWLSIDGRTSGKFMFFWGILGLAWIKLILPHLLALIQRIPWRVRYSLTLVCLVFMVVDATMTLMAIDAWYSRLAGIAQDSPVDNFFATHYNDDFMANRFQTMNIDPSRAGRM</sequence>
<feature type="compositionally biased region" description="Low complexity" evidence="1">
    <location>
        <begin position="20"/>
        <end position="32"/>
    </location>
</feature>
<keyword evidence="2" id="KW-0472">Membrane</keyword>